<feature type="non-terminal residue" evidence="1">
    <location>
        <position position="83"/>
    </location>
</feature>
<dbReference type="AlphaFoldDB" id="A0A657PMM8"/>
<dbReference type="EMBL" id="MUIE01000267">
    <property type="protein sequence ID" value="OQX33792.1"/>
    <property type="molecule type" value="Genomic_DNA"/>
</dbReference>
<sequence length="83" mass="9456">MRITRYINARGEPWLGRDLGDGRAERLEGDLWSDLRPGGEIEAIGQRLAPLQPLNIFCIGLNYRAHAEETGMELPRHPVLFMK</sequence>
<evidence type="ECO:0000313" key="2">
    <source>
        <dbReference type="Proteomes" id="UP000243361"/>
    </source>
</evidence>
<accession>A0A657PMM8</accession>
<dbReference type="SUPFAM" id="SSF56529">
    <property type="entry name" value="FAH"/>
    <property type="match status" value="1"/>
</dbReference>
<comment type="caution">
    <text evidence="1">The sequence shown here is derived from an EMBL/GenBank/DDBJ whole genome shotgun (WGS) entry which is preliminary data.</text>
</comment>
<gene>
    <name evidence="1" type="ORF">B0D84_04175</name>
</gene>
<name>A0A657PMM8_9GAMM</name>
<reference evidence="1" key="1">
    <citation type="submission" date="2017-02" db="EMBL/GenBank/DDBJ databases">
        <title>Novel co-symbiosis in the unique lucinid bivalve Phacoides pectinatus.</title>
        <authorList>
            <person name="Lim S.J."/>
            <person name="Davis B.G."/>
            <person name="Gill D.E."/>
            <person name="Engel A.S."/>
            <person name="Anderson L.C."/>
            <person name="Campbell B.J."/>
        </authorList>
    </citation>
    <scope>NUCLEOTIDE SEQUENCE [LARGE SCALE GENOMIC DNA]</scope>
    <source>
        <strain evidence="1">LUC13016_P6</strain>
    </source>
</reference>
<organism evidence="1 2">
    <name type="scientific">Candidatus Sedimenticola endophacoides</name>
    <dbReference type="NCBI Taxonomy" id="2548426"/>
    <lineage>
        <taxon>Bacteria</taxon>
        <taxon>Pseudomonadati</taxon>
        <taxon>Pseudomonadota</taxon>
        <taxon>Gammaproteobacteria</taxon>
        <taxon>Chromatiales</taxon>
        <taxon>Sedimenticolaceae</taxon>
        <taxon>Sedimenticola</taxon>
    </lineage>
</organism>
<keyword evidence="2" id="KW-1185">Reference proteome</keyword>
<dbReference type="Gene3D" id="3.90.850.10">
    <property type="entry name" value="Fumarylacetoacetase-like, C-terminal domain"/>
    <property type="match status" value="1"/>
</dbReference>
<proteinExistence type="predicted"/>
<dbReference type="Proteomes" id="UP000243361">
    <property type="component" value="Unassembled WGS sequence"/>
</dbReference>
<dbReference type="InterPro" id="IPR036663">
    <property type="entry name" value="Fumarylacetoacetase_C_sf"/>
</dbReference>
<dbReference type="GO" id="GO:0003824">
    <property type="term" value="F:catalytic activity"/>
    <property type="evidence" value="ECO:0007669"/>
    <property type="project" value="InterPro"/>
</dbReference>
<evidence type="ECO:0000313" key="1">
    <source>
        <dbReference type="EMBL" id="OQX33792.1"/>
    </source>
</evidence>
<protein>
    <recommendedName>
        <fullName evidence="3">2-hydroxyhepta-2,4-diene-1,7-dioate isomerase</fullName>
    </recommendedName>
</protein>
<evidence type="ECO:0008006" key="3">
    <source>
        <dbReference type="Google" id="ProtNLM"/>
    </source>
</evidence>